<dbReference type="Proteomes" id="UP000538196">
    <property type="component" value="Unassembled WGS sequence"/>
</dbReference>
<evidence type="ECO:0000256" key="5">
    <source>
        <dbReference type="SAM" id="Phobius"/>
    </source>
</evidence>
<gene>
    <name evidence="7" type="ORF">FHX33_002826</name>
</gene>
<protein>
    <submittedName>
        <fullName evidence="7">MFS family permease</fullName>
    </submittedName>
</protein>
<feature type="transmembrane region" description="Helical" evidence="5">
    <location>
        <begin position="306"/>
        <end position="324"/>
    </location>
</feature>
<feature type="transmembrane region" description="Helical" evidence="5">
    <location>
        <begin position="273"/>
        <end position="294"/>
    </location>
</feature>
<dbReference type="SUPFAM" id="SSF103473">
    <property type="entry name" value="MFS general substrate transporter"/>
    <property type="match status" value="1"/>
</dbReference>
<dbReference type="PANTHER" id="PTHR23528">
    <property type="match status" value="1"/>
</dbReference>
<feature type="transmembrane region" description="Helical" evidence="5">
    <location>
        <begin position="156"/>
        <end position="179"/>
    </location>
</feature>
<evidence type="ECO:0000259" key="6">
    <source>
        <dbReference type="PROSITE" id="PS50850"/>
    </source>
</evidence>
<feature type="transmembrane region" description="Helical" evidence="5">
    <location>
        <begin position="98"/>
        <end position="117"/>
    </location>
</feature>
<dbReference type="Gene3D" id="1.20.1250.20">
    <property type="entry name" value="MFS general substrate transporter like domains"/>
    <property type="match status" value="2"/>
</dbReference>
<feature type="domain" description="Major facilitator superfamily (MFS) profile" evidence="6">
    <location>
        <begin position="1"/>
        <end position="419"/>
    </location>
</feature>
<evidence type="ECO:0000256" key="3">
    <source>
        <dbReference type="ARBA" id="ARBA00022989"/>
    </source>
</evidence>
<feature type="transmembrane region" description="Helical" evidence="5">
    <location>
        <begin position="395"/>
        <end position="414"/>
    </location>
</feature>
<comment type="caution">
    <text evidence="7">The sequence shown here is derived from an EMBL/GenBank/DDBJ whole genome shotgun (WGS) entry which is preliminary data.</text>
</comment>
<evidence type="ECO:0000256" key="4">
    <source>
        <dbReference type="ARBA" id="ARBA00023136"/>
    </source>
</evidence>
<dbReference type="GO" id="GO:0022857">
    <property type="term" value="F:transmembrane transporter activity"/>
    <property type="evidence" value="ECO:0007669"/>
    <property type="project" value="InterPro"/>
</dbReference>
<keyword evidence="2 5" id="KW-0812">Transmembrane</keyword>
<evidence type="ECO:0000313" key="8">
    <source>
        <dbReference type="Proteomes" id="UP000538196"/>
    </source>
</evidence>
<keyword evidence="8" id="KW-1185">Reference proteome</keyword>
<dbReference type="PANTHER" id="PTHR23528:SF1">
    <property type="entry name" value="MAJOR FACILITATOR SUPERFAMILY (MFS) PROFILE DOMAIN-CONTAINING PROTEIN"/>
    <property type="match status" value="1"/>
</dbReference>
<evidence type="ECO:0000256" key="1">
    <source>
        <dbReference type="ARBA" id="ARBA00004651"/>
    </source>
</evidence>
<dbReference type="InterPro" id="IPR020846">
    <property type="entry name" value="MFS_dom"/>
</dbReference>
<accession>A0A7W4UYQ5</accession>
<reference evidence="7 8" key="1">
    <citation type="submission" date="2020-08" db="EMBL/GenBank/DDBJ databases">
        <title>Sequencing the genomes of 1000 actinobacteria strains.</title>
        <authorList>
            <person name="Klenk H.-P."/>
        </authorList>
    </citation>
    <scope>NUCLEOTIDE SEQUENCE [LARGE SCALE GENOMIC DNA]</scope>
    <source>
        <strain evidence="7 8">DSM 20146</strain>
    </source>
</reference>
<proteinExistence type="predicted"/>
<sequence length="442" mass="46108">MSRPADIDVALETPGPAATPLPRLIAAILTSNMGALIALLTPLQLLLTLHLTRIAGPGAAAAFGVVTGFGALFALVANPLAGRISDRTAARFGRRRTWILTGGLAGSLAVASLAFTTEVWQVAVVWCITQTLFNFQQAATSALLADQVPPLRRGTVSGFVGLAAAAGPLLGLTAVSAIADPVAQWVVLGVIALVFAVVAVILLRDPQHKREPHQAGLNLVELAKSFWLNPWRHPAFGWAWAVRFLITCAYASGTYNAFFLIQRFGVAEADVAAIVLGLSLLSVALLAVTSVIAGLVSDRLRRQKPFVVAAGVLAAAGLAGMAFAPNIGFVFIATAAIGVGTGLFFSIDSALCVRVLPSSENAGKDFAIINMANTLPQSFVPFIAPFMLALGGYTALYLVLAVLGLIGAAFVLRLPELGREGDPRWAVITRGEARPAPEPTVV</sequence>
<feature type="transmembrane region" description="Helical" evidence="5">
    <location>
        <begin position="240"/>
        <end position="261"/>
    </location>
</feature>
<dbReference type="EMBL" id="JACHVP010000003">
    <property type="protein sequence ID" value="MBB2968056.1"/>
    <property type="molecule type" value="Genomic_DNA"/>
</dbReference>
<feature type="transmembrane region" description="Helical" evidence="5">
    <location>
        <begin position="368"/>
        <end position="389"/>
    </location>
</feature>
<name>A0A7W4UYQ5_LEIAQ</name>
<dbReference type="PROSITE" id="PS50850">
    <property type="entry name" value="MFS"/>
    <property type="match status" value="1"/>
</dbReference>
<feature type="transmembrane region" description="Helical" evidence="5">
    <location>
        <begin position="24"/>
        <end position="47"/>
    </location>
</feature>
<dbReference type="GO" id="GO:0005886">
    <property type="term" value="C:plasma membrane"/>
    <property type="evidence" value="ECO:0007669"/>
    <property type="project" value="UniProtKB-SubCell"/>
</dbReference>
<keyword evidence="4 5" id="KW-0472">Membrane</keyword>
<dbReference type="Pfam" id="PF07690">
    <property type="entry name" value="MFS_1"/>
    <property type="match status" value="1"/>
</dbReference>
<evidence type="ECO:0000313" key="7">
    <source>
        <dbReference type="EMBL" id="MBB2968056.1"/>
    </source>
</evidence>
<dbReference type="RefSeq" id="WP_021762715.1">
    <property type="nucleotide sequence ID" value="NZ_JACHVP010000003.1"/>
</dbReference>
<organism evidence="7 8">
    <name type="scientific">Leifsonia aquatica</name>
    <name type="common">Corynebacterium aquaticum</name>
    <dbReference type="NCBI Taxonomy" id="144185"/>
    <lineage>
        <taxon>Bacteria</taxon>
        <taxon>Bacillati</taxon>
        <taxon>Actinomycetota</taxon>
        <taxon>Actinomycetes</taxon>
        <taxon>Micrococcales</taxon>
        <taxon>Microbacteriaceae</taxon>
        <taxon>Leifsonia</taxon>
    </lineage>
</organism>
<feature type="transmembrane region" description="Helical" evidence="5">
    <location>
        <begin position="123"/>
        <end position="144"/>
    </location>
</feature>
<dbReference type="AlphaFoldDB" id="A0A7W4UYQ5"/>
<feature type="transmembrane region" description="Helical" evidence="5">
    <location>
        <begin position="330"/>
        <end position="356"/>
    </location>
</feature>
<comment type="subcellular location">
    <subcellularLocation>
        <location evidence="1">Cell membrane</location>
        <topology evidence="1">Multi-pass membrane protein</topology>
    </subcellularLocation>
</comment>
<dbReference type="InterPro" id="IPR036259">
    <property type="entry name" value="MFS_trans_sf"/>
</dbReference>
<dbReference type="InterPro" id="IPR011701">
    <property type="entry name" value="MFS"/>
</dbReference>
<feature type="transmembrane region" description="Helical" evidence="5">
    <location>
        <begin position="59"/>
        <end position="77"/>
    </location>
</feature>
<evidence type="ECO:0000256" key="2">
    <source>
        <dbReference type="ARBA" id="ARBA00022692"/>
    </source>
</evidence>
<keyword evidence="3 5" id="KW-1133">Transmembrane helix</keyword>
<feature type="transmembrane region" description="Helical" evidence="5">
    <location>
        <begin position="185"/>
        <end position="203"/>
    </location>
</feature>